<feature type="region of interest" description="Disordered" evidence="1">
    <location>
        <begin position="128"/>
        <end position="147"/>
    </location>
</feature>
<dbReference type="EMBL" id="CAVLEF010000122">
    <property type="protein sequence ID" value="CAK1551221.1"/>
    <property type="molecule type" value="Genomic_DNA"/>
</dbReference>
<dbReference type="AlphaFoldDB" id="A0AAV1JRG7"/>
<name>A0AAV1JRG7_9NEOP</name>
<evidence type="ECO:0000313" key="3">
    <source>
        <dbReference type="EMBL" id="CAK1551221.1"/>
    </source>
</evidence>
<feature type="signal peptide" evidence="2">
    <location>
        <begin position="1"/>
        <end position="18"/>
    </location>
</feature>
<comment type="caution">
    <text evidence="3">The sequence shown here is derived from an EMBL/GenBank/DDBJ whole genome shotgun (WGS) entry which is preliminary data.</text>
</comment>
<feature type="chain" id="PRO_5043348270" evidence="2">
    <location>
        <begin position="19"/>
        <end position="147"/>
    </location>
</feature>
<dbReference type="Proteomes" id="UP001497472">
    <property type="component" value="Unassembled WGS sequence"/>
</dbReference>
<protein>
    <submittedName>
        <fullName evidence="3">Uncharacterized protein</fullName>
    </submittedName>
</protein>
<accession>A0AAV1JRG7</accession>
<gene>
    <name evidence="3" type="ORF">LNINA_LOCUS10382</name>
</gene>
<proteinExistence type="predicted"/>
<evidence type="ECO:0000256" key="2">
    <source>
        <dbReference type="SAM" id="SignalP"/>
    </source>
</evidence>
<organism evidence="3 4">
    <name type="scientific">Leptosia nina</name>
    <dbReference type="NCBI Taxonomy" id="320188"/>
    <lineage>
        <taxon>Eukaryota</taxon>
        <taxon>Metazoa</taxon>
        <taxon>Ecdysozoa</taxon>
        <taxon>Arthropoda</taxon>
        <taxon>Hexapoda</taxon>
        <taxon>Insecta</taxon>
        <taxon>Pterygota</taxon>
        <taxon>Neoptera</taxon>
        <taxon>Endopterygota</taxon>
        <taxon>Lepidoptera</taxon>
        <taxon>Glossata</taxon>
        <taxon>Ditrysia</taxon>
        <taxon>Papilionoidea</taxon>
        <taxon>Pieridae</taxon>
        <taxon>Pierinae</taxon>
        <taxon>Leptosia</taxon>
    </lineage>
</organism>
<sequence>MLLMFTIIVLMIYGISVGYHYAQKELSAFAMSSRSTTEQNMLRGGAEQPIVRLVAVNRTEVEHAPQPILEVQRSARKRGGEKVYLEKSETPVIVLETESPPKEPELSPQERELARRIIGRYRRTHSTTNIPFFRPLNSTEPPLASSS</sequence>
<reference evidence="3 4" key="1">
    <citation type="submission" date="2023-11" db="EMBL/GenBank/DDBJ databases">
        <authorList>
            <person name="Okamura Y."/>
        </authorList>
    </citation>
    <scope>NUCLEOTIDE SEQUENCE [LARGE SCALE GENOMIC DNA]</scope>
</reference>
<evidence type="ECO:0000256" key="1">
    <source>
        <dbReference type="SAM" id="MobiDB-lite"/>
    </source>
</evidence>
<keyword evidence="4" id="KW-1185">Reference proteome</keyword>
<keyword evidence="2" id="KW-0732">Signal</keyword>
<evidence type="ECO:0000313" key="4">
    <source>
        <dbReference type="Proteomes" id="UP001497472"/>
    </source>
</evidence>